<comment type="caution">
    <text evidence="3">The sequence shown here is derived from an EMBL/GenBank/DDBJ whole genome shotgun (WGS) entry which is preliminary data.</text>
</comment>
<organism evidence="3 4">
    <name type="scientific">Tenacibaculum gallaicum</name>
    <dbReference type="NCBI Taxonomy" id="561505"/>
    <lineage>
        <taxon>Bacteria</taxon>
        <taxon>Pseudomonadati</taxon>
        <taxon>Bacteroidota</taxon>
        <taxon>Flavobacteriia</taxon>
        <taxon>Flavobacteriales</taxon>
        <taxon>Flavobacteriaceae</taxon>
        <taxon>Tenacibaculum</taxon>
    </lineage>
</organism>
<gene>
    <name evidence="3" type="ORF">C7448_104150</name>
</gene>
<dbReference type="Pfam" id="PF13239">
    <property type="entry name" value="2TM"/>
    <property type="match status" value="1"/>
</dbReference>
<feature type="transmembrane region" description="Helical" evidence="1">
    <location>
        <begin position="63"/>
        <end position="82"/>
    </location>
</feature>
<keyword evidence="4" id="KW-1185">Reference proteome</keyword>
<reference evidence="3 4" key="1">
    <citation type="submission" date="2018-08" db="EMBL/GenBank/DDBJ databases">
        <title>Genomic Encyclopedia of Type Strains, Phase IV (KMG-IV): sequencing the most valuable type-strain genomes for metagenomic binning, comparative biology and taxonomic classification.</title>
        <authorList>
            <person name="Goeker M."/>
        </authorList>
    </citation>
    <scope>NUCLEOTIDE SEQUENCE [LARGE SCALE GENOMIC DNA]</scope>
    <source>
        <strain evidence="3 4">DSM 18841</strain>
    </source>
</reference>
<dbReference type="RefSeq" id="WP_115901133.1">
    <property type="nucleotide sequence ID" value="NZ_QUNS01000004.1"/>
</dbReference>
<proteinExistence type="predicted"/>
<evidence type="ECO:0000256" key="1">
    <source>
        <dbReference type="SAM" id="Phobius"/>
    </source>
</evidence>
<name>A0A3E0HVS5_9FLAO</name>
<sequence length="102" mass="12774">METFNKEEQYIRAQKRVDEIKKFYKHLVVYILINLVFIGRRIYKDIVYRDESVMEAFLDLHNYNLFFWWGVIVFLHGFSVFAKEKFFSKKWEERKIKEYMNK</sequence>
<evidence type="ECO:0000259" key="2">
    <source>
        <dbReference type="Pfam" id="PF13239"/>
    </source>
</evidence>
<accession>A0A3E0HVS5</accession>
<keyword evidence="1" id="KW-0812">Transmembrane</keyword>
<dbReference type="OrthoDB" id="8965954at2"/>
<feature type="domain" description="2TM" evidence="2">
    <location>
        <begin position="12"/>
        <end position="101"/>
    </location>
</feature>
<feature type="transmembrane region" description="Helical" evidence="1">
    <location>
        <begin position="23"/>
        <end position="43"/>
    </location>
</feature>
<keyword evidence="1" id="KW-0472">Membrane</keyword>
<dbReference type="AlphaFoldDB" id="A0A3E0HVS5"/>
<keyword evidence="1" id="KW-1133">Transmembrane helix</keyword>
<evidence type="ECO:0000313" key="3">
    <source>
        <dbReference type="EMBL" id="REH50538.1"/>
    </source>
</evidence>
<dbReference type="InterPro" id="IPR025698">
    <property type="entry name" value="2TM_dom"/>
</dbReference>
<dbReference type="Proteomes" id="UP000256884">
    <property type="component" value="Unassembled WGS sequence"/>
</dbReference>
<protein>
    <submittedName>
        <fullName evidence="3">2TM domain-containing protein</fullName>
    </submittedName>
</protein>
<evidence type="ECO:0000313" key="4">
    <source>
        <dbReference type="Proteomes" id="UP000256884"/>
    </source>
</evidence>
<dbReference type="EMBL" id="QUNS01000004">
    <property type="protein sequence ID" value="REH50538.1"/>
    <property type="molecule type" value="Genomic_DNA"/>
</dbReference>